<reference evidence="1 2" key="1">
    <citation type="submission" date="2018-08" db="EMBL/GenBank/DDBJ databases">
        <title>Genomic Encyclopedia of Archaeal and Bacterial Type Strains, Phase II (KMG-II): from individual species to whole genera.</title>
        <authorList>
            <person name="Goeker M."/>
        </authorList>
    </citation>
    <scope>NUCLEOTIDE SEQUENCE [LARGE SCALE GENOMIC DNA]</scope>
    <source>
        <strain evidence="1 2">DSM 2261</strain>
    </source>
</reference>
<keyword evidence="2" id="KW-1185">Reference proteome</keyword>
<dbReference type="RefSeq" id="WP_116120091.1">
    <property type="nucleotide sequence ID" value="NZ_QUMU01000004.1"/>
</dbReference>
<accession>A0ABX9K4Q4</accession>
<proteinExistence type="predicted"/>
<name>A0ABX9K4Q4_9BACT</name>
<dbReference type="EMBL" id="QUMU01000004">
    <property type="protein sequence ID" value="REG33179.1"/>
    <property type="molecule type" value="Genomic_DNA"/>
</dbReference>
<evidence type="ECO:0000313" key="1">
    <source>
        <dbReference type="EMBL" id="REG33179.1"/>
    </source>
</evidence>
<sequence length="186" mass="21226">MSLDKVWLSFVDYRPDPATPEKDRIALGCILEARAGKGRLLSLVGRVSLTEPELMTLDRIGRETLVHPADFLRQQLQEVIERAGSLPSFEQGGALRQLSQVHRWSVYVMPPRLIRIERHLSQNNTQALYSVTDQLFIAHMLGREVSLNRTLRAKQIIPEDWRAQVPPAWQIAQSSLSAPMEPRVQR</sequence>
<gene>
    <name evidence="1" type="ORF">ATI61_104469</name>
</gene>
<comment type="caution">
    <text evidence="1">The sequence shown here is derived from an EMBL/GenBank/DDBJ whole genome shotgun (WGS) entry which is preliminary data.</text>
</comment>
<evidence type="ECO:0000313" key="2">
    <source>
        <dbReference type="Proteomes" id="UP000256345"/>
    </source>
</evidence>
<protein>
    <submittedName>
        <fullName evidence="1">Uncharacterized protein</fullName>
    </submittedName>
</protein>
<dbReference type="Proteomes" id="UP000256345">
    <property type="component" value="Unassembled WGS sequence"/>
</dbReference>
<organism evidence="1 2">
    <name type="scientific">Archangium gephyra</name>
    <dbReference type="NCBI Taxonomy" id="48"/>
    <lineage>
        <taxon>Bacteria</taxon>
        <taxon>Pseudomonadati</taxon>
        <taxon>Myxococcota</taxon>
        <taxon>Myxococcia</taxon>
        <taxon>Myxococcales</taxon>
        <taxon>Cystobacterineae</taxon>
        <taxon>Archangiaceae</taxon>
        <taxon>Archangium</taxon>
    </lineage>
</organism>